<feature type="domain" description="Solute-binding protein family 5" evidence="1">
    <location>
        <begin position="86"/>
        <end position="474"/>
    </location>
</feature>
<dbReference type="Pfam" id="PF00496">
    <property type="entry name" value="SBP_bac_5"/>
    <property type="match status" value="1"/>
</dbReference>
<keyword evidence="3" id="KW-1185">Reference proteome</keyword>
<organism evidence="2 3">
    <name type="scientific">Leptogranulimonas caecicola</name>
    <dbReference type="NCBI Taxonomy" id="2894156"/>
    <lineage>
        <taxon>Bacteria</taxon>
        <taxon>Bacillati</taxon>
        <taxon>Actinomycetota</taxon>
        <taxon>Coriobacteriia</taxon>
        <taxon>Coriobacteriales</taxon>
        <taxon>Kribbibacteriaceae</taxon>
        <taxon>Leptogranulimonas</taxon>
    </lineage>
</organism>
<reference evidence="2" key="1">
    <citation type="submission" date="2021-11" db="EMBL/GenBank/DDBJ databases">
        <title>Complete genome sequence of Atopobiaceae bacterium TOC12.</title>
        <authorList>
            <person name="Morinaga K."/>
            <person name="Kusada H."/>
            <person name="Tamaki H."/>
        </authorList>
    </citation>
    <scope>NUCLEOTIDE SEQUENCE</scope>
    <source>
        <strain evidence="2">TOC12</strain>
    </source>
</reference>
<dbReference type="Gene3D" id="3.40.190.10">
    <property type="entry name" value="Periplasmic binding protein-like II"/>
    <property type="match status" value="1"/>
</dbReference>
<dbReference type="CDD" id="cd00995">
    <property type="entry name" value="PBP2_NikA_DppA_OppA_like"/>
    <property type="match status" value="1"/>
</dbReference>
<dbReference type="PANTHER" id="PTHR30290:SF83">
    <property type="entry name" value="ABC TRANSPORTER SUBSTRATE-BINDING PROTEIN"/>
    <property type="match status" value="1"/>
</dbReference>
<dbReference type="GO" id="GO:0042597">
    <property type="term" value="C:periplasmic space"/>
    <property type="evidence" value="ECO:0007669"/>
    <property type="project" value="UniProtKB-ARBA"/>
</dbReference>
<dbReference type="EMBL" id="AP025285">
    <property type="protein sequence ID" value="BDC90791.1"/>
    <property type="molecule type" value="Genomic_DNA"/>
</dbReference>
<dbReference type="GO" id="GO:0015833">
    <property type="term" value="P:peptide transport"/>
    <property type="evidence" value="ECO:0007669"/>
    <property type="project" value="TreeGrafter"/>
</dbReference>
<dbReference type="PROSITE" id="PS51257">
    <property type="entry name" value="PROKAR_LIPOPROTEIN"/>
    <property type="match status" value="1"/>
</dbReference>
<name>A0AAU9CIE7_9ACTN</name>
<dbReference type="Gene3D" id="3.90.76.10">
    <property type="entry name" value="Dipeptide-binding Protein, Domain 1"/>
    <property type="match status" value="1"/>
</dbReference>
<dbReference type="InterPro" id="IPR006311">
    <property type="entry name" value="TAT_signal"/>
</dbReference>
<dbReference type="GO" id="GO:1904680">
    <property type="term" value="F:peptide transmembrane transporter activity"/>
    <property type="evidence" value="ECO:0007669"/>
    <property type="project" value="TreeGrafter"/>
</dbReference>
<dbReference type="InterPro" id="IPR039424">
    <property type="entry name" value="SBP_5"/>
</dbReference>
<dbReference type="InterPro" id="IPR000914">
    <property type="entry name" value="SBP_5_dom"/>
</dbReference>
<dbReference type="Proteomes" id="UP001431186">
    <property type="component" value="Chromosome"/>
</dbReference>
<evidence type="ECO:0000313" key="2">
    <source>
        <dbReference type="EMBL" id="BDC90791.1"/>
    </source>
</evidence>
<sequence length="551" mass="60224">MSEFLKIGRRTFLKGSAAASALMALAACKKDDGGATAEAGTEGATAKVYINNPVSIDPYNCQESEGTQVCYQMFDCLTDFDYEKGELVPAAAESWTSNDDGTEFTFTLKEGCKFHNGDPVDAESFVRGWTRLVDPKTNTDSPSAVTYHISMVDGYDALAAGETDVLSGVSAPDDKTFVVKLAIPYADFPYVASHPALAPVPAVALEDFNAYFTAPVGNGPFMMDGKWVDGQYINLKRFEDYNGDKPKIAAIQFNIQKDMETAYKEFQAGNYDFCDVPTAQIASAQDTYGLSDDGYTITPGKQMLLGDEASVYYLTINNTDPLLKDVNLRKAISLAINRQAICDTIFSGTRTPAANIIPPGIAGYEDGVWADSHYDKDAAVALLDQYYPADADGKRNVTFQLSFNGDGNHKDIMTAIQADLAEVGIDATLDQGEWAAILDRYQNGDYQTGRLGWIADYPIMDNFLYPLFFTGNGDNRSLYSNAEVDAALEAARQTVDDDARITALQEVNKKISEDMPVVPIFFYKHTYVGSDKVKSAYVDPSKKIHLKSADM</sequence>
<proteinExistence type="predicted"/>
<evidence type="ECO:0000259" key="1">
    <source>
        <dbReference type="Pfam" id="PF00496"/>
    </source>
</evidence>
<gene>
    <name evidence="2" type="ORF">ATTO_06630</name>
</gene>
<protein>
    <submittedName>
        <fullName evidence="2">ABC transporter substrate-binding protein</fullName>
    </submittedName>
</protein>
<dbReference type="GO" id="GO:0043190">
    <property type="term" value="C:ATP-binding cassette (ABC) transporter complex"/>
    <property type="evidence" value="ECO:0007669"/>
    <property type="project" value="InterPro"/>
</dbReference>
<dbReference type="NCBIfam" id="TIGR01409">
    <property type="entry name" value="TAT_signal_seq"/>
    <property type="match status" value="1"/>
</dbReference>
<dbReference type="AlphaFoldDB" id="A0AAU9CIE7"/>
<evidence type="ECO:0000313" key="3">
    <source>
        <dbReference type="Proteomes" id="UP001431186"/>
    </source>
</evidence>
<dbReference type="InterPro" id="IPR030678">
    <property type="entry name" value="Peptide/Ni-bd"/>
</dbReference>
<dbReference type="Gene3D" id="3.10.105.10">
    <property type="entry name" value="Dipeptide-binding Protein, Domain 3"/>
    <property type="match status" value="1"/>
</dbReference>
<dbReference type="PIRSF" id="PIRSF002741">
    <property type="entry name" value="MppA"/>
    <property type="match status" value="1"/>
</dbReference>
<dbReference type="SUPFAM" id="SSF53850">
    <property type="entry name" value="Periplasmic binding protein-like II"/>
    <property type="match status" value="1"/>
</dbReference>
<dbReference type="RefSeq" id="WP_265592199.1">
    <property type="nucleotide sequence ID" value="NZ_AP025285.1"/>
</dbReference>
<dbReference type="PANTHER" id="PTHR30290">
    <property type="entry name" value="PERIPLASMIC BINDING COMPONENT OF ABC TRANSPORTER"/>
    <property type="match status" value="1"/>
</dbReference>
<dbReference type="InterPro" id="IPR019546">
    <property type="entry name" value="TAT_signal_bac_arc"/>
</dbReference>
<dbReference type="KEGG" id="lcal:ATTO_06630"/>
<accession>A0AAU9CIE7</accession>
<dbReference type="PROSITE" id="PS51318">
    <property type="entry name" value="TAT"/>
    <property type="match status" value="1"/>
</dbReference>